<keyword evidence="2" id="KW-0217">Developmental protein</keyword>
<dbReference type="GO" id="GO:0030182">
    <property type="term" value="P:neuron differentiation"/>
    <property type="evidence" value="ECO:0007669"/>
    <property type="project" value="TreeGrafter"/>
</dbReference>
<dbReference type="PANTHER" id="PTHR24339">
    <property type="entry name" value="HOMEOBOX PROTEIN EMX-RELATED"/>
    <property type="match status" value="1"/>
</dbReference>
<dbReference type="GO" id="GO:0007417">
    <property type="term" value="P:central nervous system development"/>
    <property type="evidence" value="ECO:0007669"/>
    <property type="project" value="TreeGrafter"/>
</dbReference>
<dbReference type="Pfam" id="PF00046">
    <property type="entry name" value="Homeodomain"/>
    <property type="match status" value="1"/>
</dbReference>
<feature type="compositionally biased region" description="Basic and acidic residues" evidence="11">
    <location>
        <begin position="190"/>
        <end position="209"/>
    </location>
</feature>
<dbReference type="PROSITE" id="PS50071">
    <property type="entry name" value="HOMEOBOX_2"/>
    <property type="match status" value="1"/>
</dbReference>
<feature type="domain" description="Homeobox" evidence="12">
    <location>
        <begin position="111"/>
        <end position="171"/>
    </location>
</feature>
<dbReference type="InterPro" id="IPR050877">
    <property type="entry name" value="EMX-VAX-Noto_Homeobox_TFs"/>
</dbReference>
<evidence type="ECO:0000256" key="4">
    <source>
        <dbReference type="ARBA" id="ARBA00023015"/>
    </source>
</evidence>
<dbReference type="InterPro" id="IPR009057">
    <property type="entry name" value="Homeodomain-like_sf"/>
</dbReference>
<dbReference type="SUPFAM" id="SSF46689">
    <property type="entry name" value="Homeodomain-like"/>
    <property type="match status" value="1"/>
</dbReference>
<evidence type="ECO:0000313" key="13">
    <source>
        <dbReference type="EMBL" id="KAJ1213040.1"/>
    </source>
</evidence>
<evidence type="ECO:0000256" key="1">
    <source>
        <dbReference type="ARBA" id="ARBA00004123"/>
    </source>
</evidence>
<dbReference type="Gene3D" id="1.10.10.60">
    <property type="entry name" value="Homeodomain-like"/>
    <property type="match status" value="1"/>
</dbReference>
<dbReference type="Proteomes" id="UP001066276">
    <property type="component" value="Chromosome 1_1"/>
</dbReference>
<dbReference type="GO" id="GO:0005634">
    <property type="term" value="C:nucleus"/>
    <property type="evidence" value="ECO:0007669"/>
    <property type="project" value="UniProtKB-SubCell"/>
</dbReference>
<organism evidence="13 14">
    <name type="scientific">Pleurodeles waltl</name>
    <name type="common">Iberian ribbed newt</name>
    <dbReference type="NCBI Taxonomy" id="8319"/>
    <lineage>
        <taxon>Eukaryota</taxon>
        <taxon>Metazoa</taxon>
        <taxon>Chordata</taxon>
        <taxon>Craniata</taxon>
        <taxon>Vertebrata</taxon>
        <taxon>Euteleostomi</taxon>
        <taxon>Amphibia</taxon>
        <taxon>Batrachia</taxon>
        <taxon>Caudata</taxon>
        <taxon>Salamandroidea</taxon>
        <taxon>Salamandridae</taxon>
        <taxon>Pleurodelinae</taxon>
        <taxon>Pleurodeles</taxon>
    </lineage>
</organism>
<dbReference type="PANTHER" id="PTHR24339:SF67">
    <property type="entry name" value="GNOT1 HOMEODOMAIN PROTEIN-RELATED"/>
    <property type="match status" value="1"/>
</dbReference>
<keyword evidence="7" id="KW-0804">Transcription</keyword>
<dbReference type="FunFam" id="1.10.10.60:FF:000450">
    <property type="entry name" value="Homeobox protein notochord"/>
    <property type="match status" value="1"/>
</dbReference>
<evidence type="ECO:0000256" key="3">
    <source>
        <dbReference type="ARBA" id="ARBA00022491"/>
    </source>
</evidence>
<keyword evidence="8 9" id="KW-0539">Nucleus</keyword>
<dbReference type="EMBL" id="JANPWB010000001">
    <property type="protein sequence ID" value="KAJ1213040.1"/>
    <property type="molecule type" value="Genomic_DNA"/>
</dbReference>
<reference evidence="13" key="1">
    <citation type="journal article" date="2022" name="bioRxiv">
        <title>Sequencing and chromosome-scale assembly of the giantPleurodeles waltlgenome.</title>
        <authorList>
            <person name="Brown T."/>
            <person name="Elewa A."/>
            <person name="Iarovenko S."/>
            <person name="Subramanian E."/>
            <person name="Araus A.J."/>
            <person name="Petzold A."/>
            <person name="Susuki M."/>
            <person name="Suzuki K.-i.T."/>
            <person name="Hayashi T."/>
            <person name="Toyoda A."/>
            <person name="Oliveira C."/>
            <person name="Osipova E."/>
            <person name="Leigh N.D."/>
            <person name="Simon A."/>
            <person name="Yun M.H."/>
        </authorList>
    </citation>
    <scope>NUCLEOTIDE SEQUENCE</scope>
    <source>
        <strain evidence="13">20211129_DDA</strain>
        <tissue evidence="13">Liver</tissue>
    </source>
</reference>
<protein>
    <recommendedName>
        <fullName evidence="12">Homeobox domain-containing protein</fullName>
    </recommendedName>
</protein>
<dbReference type="InterPro" id="IPR017970">
    <property type="entry name" value="Homeobox_CS"/>
</dbReference>
<evidence type="ECO:0000256" key="9">
    <source>
        <dbReference type="PROSITE-ProRule" id="PRU00108"/>
    </source>
</evidence>
<evidence type="ECO:0000256" key="8">
    <source>
        <dbReference type="ARBA" id="ARBA00023242"/>
    </source>
</evidence>
<feature type="region of interest" description="Disordered" evidence="11">
    <location>
        <begin position="19"/>
        <end position="39"/>
    </location>
</feature>
<evidence type="ECO:0000259" key="12">
    <source>
        <dbReference type="PROSITE" id="PS50071"/>
    </source>
</evidence>
<evidence type="ECO:0000256" key="2">
    <source>
        <dbReference type="ARBA" id="ARBA00022473"/>
    </source>
</evidence>
<evidence type="ECO:0000256" key="5">
    <source>
        <dbReference type="ARBA" id="ARBA00023125"/>
    </source>
</evidence>
<dbReference type="GO" id="GO:0014028">
    <property type="term" value="P:notochord formation"/>
    <property type="evidence" value="ECO:0007669"/>
    <property type="project" value="UniProtKB-ARBA"/>
</dbReference>
<feature type="compositionally biased region" description="Pro residues" evidence="11">
    <location>
        <begin position="26"/>
        <end position="35"/>
    </location>
</feature>
<evidence type="ECO:0000256" key="7">
    <source>
        <dbReference type="ARBA" id="ARBA00023163"/>
    </source>
</evidence>
<feature type="region of interest" description="Disordered" evidence="11">
    <location>
        <begin position="180"/>
        <end position="229"/>
    </location>
</feature>
<keyword evidence="3" id="KW-0678">Repressor</keyword>
<keyword evidence="5 9" id="KW-0238">DNA-binding</keyword>
<sequence length="229" mass="25879">MMMMGQQLPLWAHQPPTTAFSQPVPSWTPQPPAKAPQPGKSFTIEALLGRPDPSTPAARASPARWGWEGSWLPRTPVLQPQPLYPLYYPPGGLFSTELPQYCFPTLSSKAGKCKRIRTIFSPEQLSRLEQEFSRQQYMVGSERFLLASSLRLTEAQVKVWFQNRRIKWRKQSVEQQQAKLARLGLANPPRDPEDPRIDTSEDSADEHPRRTQGHSSDDSDDDALSQSSV</sequence>
<proteinExistence type="predicted"/>
<comment type="subcellular location">
    <subcellularLocation>
        <location evidence="1 9 10">Nucleus</location>
    </subcellularLocation>
</comment>
<comment type="caution">
    <text evidence="13">The sequence shown here is derived from an EMBL/GenBank/DDBJ whole genome shotgun (WGS) entry which is preliminary data.</text>
</comment>
<keyword evidence="4" id="KW-0805">Transcription regulation</keyword>
<dbReference type="InterPro" id="IPR001356">
    <property type="entry name" value="HD"/>
</dbReference>
<name>A0AAV7WJQ4_PLEWA</name>
<dbReference type="GO" id="GO:0000981">
    <property type="term" value="F:DNA-binding transcription factor activity, RNA polymerase II-specific"/>
    <property type="evidence" value="ECO:0007669"/>
    <property type="project" value="InterPro"/>
</dbReference>
<keyword evidence="6 9" id="KW-0371">Homeobox</keyword>
<evidence type="ECO:0000313" key="14">
    <source>
        <dbReference type="Proteomes" id="UP001066276"/>
    </source>
</evidence>
<gene>
    <name evidence="13" type="ORF">NDU88_000679</name>
</gene>
<feature type="DNA-binding region" description="Homeobox" evidence="9">
    <location>
        <begin position="113"/>
        <end position="172"/>
    </location>
</feature>
<evidence type="ECO:0000256" key="10">
    <source>
        <dbReference type="RuleBase" id="RU000682"/>
    </source>
</evidence>
<evidence type="ECO:0000256" key="6">
    <source>
        <dbReference type="ARBA" id="ARBA00023155"/>
    </source>
</evidence>
<dbReference type="GO" id="GO:0000978">
    <property type="term" value="F:RNA polymerase II cis-regulatory region sequence-specific DNA binding"/>
    <property type="evidence" value="ECO:0007669"/>
    <property type="project" value="TreeGrafter"/>
</dbReference>
<dbReference type="PROSITE" id="PS00027">
    <property type="entry name" value="HOMEOBOX_1"/>
    <property type="match status" value="1"/>
</dbReference>
<dbReference type="AlphaFoldDB" id="A0AAV7WJQ4"/>
<accession>A0AAV7WJQ4</accession>
<dbReference type="SMART" id="SM00389">
    <property type="entry name" value="HOX"/>
    <property type="match status" value="1"/>
</dbReference>
<evidence type="ECO:0000256" key="11">
    <source>
        <dbReference type="SAM" id="MobiDB-lite"/>
    </source>
</evidence>
<dbReference type="CDD" id="cd00086">
    <property type="entry name" value="homeodomain"/>
    <property type="match status" value="1"/>
</dbReference>
<keyword evidence="14" id="KW-1185">Reference proteome</keyword>